<evidence type="ECO:0000313" key="2">
    <source>
        <dbReference type="Proteomes" id="UP000190541"/>
    </source>
</evidence>
<gene>
    <name evidence="1" type="ORF">SAMN05660226_02134</name>
</gene>
<proteinExistence type="predicted"/>
<dbReference type="STRING" id="623280.SAMN05660226_02134"/>
<protein>
    <submittedName>
        <fullName evidence="1">Uncharacterized protein</fullName>
    </submittedName>
</protein>
<name>A0A1T5CDZ8_9SPHI</name>
<dbReference type="Proteomes" id="UP000190541">
    <property type="component" value="Unassembled WGS sequence"/>
</dbReference>
<evidence type="ECO:0000313" key="1">
    <source>
        <dbReference type="EMBL" id="SKB57697.1"/>
    </source>
</evidence>
<accession>A0A1T5CDZ8</accession>
<reference evidence="1 2" key="1">
    <citation type="submission" date="2017-02" db="EMBL/GenBank/DDBJ databases">
        <authorList>
            <person name="Peterson S.W."/>
        </authorList>
    </citation>
    <scope>NUCLEOTIDE SEQUENCE [LARGE SCALE GENOMIC DNA]</scope>
    <source>
        <strain evidence="1 2">DSM 22899</strain>
    </source>
</reference>
<dbReference type="AlphaFoldDB" id="A0A1T5CDZ8"/>
<organism evidence="1 2">
    <name type="scientific">Parapedobacter luteus</name>
    <dbReference type="NCBI Taxonomy" id="623280"/>
    <lineage>
        <taxon>Bacteria</taxon>
        <taxon>Pseudomonadati</taxon>
        <taxon>Bacteroidota</taxon>
        <taxon>Sphingobacteriia</taxon>
        <taxon>Sphingobacteriales</taxon>
        <taxon>Sphingobacteriaceae</taxon>
        <taxon>Parapedobacter</taxon>
    </lineage>
</organism>
<dbReference type="EMBL" id="FUYS01000004">
    <property type="protein sequence ID" value="SKB57697.1"/>
    <property type="molecule type" value="Genomic_DNA"/>
</dbReference>
<sequence length="45" mass="5190">MFTKSFFFTTYSEPIKGARLFIESRAPFVQKPGAFLIKAGRLFNE</sequence>
<keyword evidence="2" id="KW-1185">Reference proteome</keyword>